<accession>A0A0A9Y8C3</accession>
<proteinExistence type="predicted"/>
<feature type="region of interest" description="Disordered" evidence="1">
    <location>
        <begin position="226"/>
        <end position="248"/>
    </location>
</feature>
<sequence>FFCHFRRFIEMLQLKVRLLVLASSRSWGSLLDFLEDPIAVSRDLGVNTRCTRLGASVSVRHDSNDSVAVGARVTPDDWATRVSLASVLLGGVGAELTFGDSCVDLGAGRSGLNIEVDLLEDIGLGSVRVECSPSNNADLLSNNVEVSLGETGGSDGLSEGDFAGEDQQSNVVFSVSPPVVLLVGDELGHIDDGSSALGLGADFMLSQDDRQGLVAFRFAVRGSENVTLSDDGSSAEDEAGPSPVGDTGDQGVLVHQSLTSSNNPSAILVGVPTGTVGLNFATTLTPLRGVLSNDEGCAQKEYCYHCLHLDDNPNVRSPHFYTRICR</sequence>
<reference evidence="3" key="1">
    <citation type="journal article" date="2014" name="PLoS ONE">
        <title>Transcriptome-Based Identification of ABC Transporters in the Western Tarnished Plant Bug Lygus hesperus.</title>
        <authorList>
            <person name="Hull J.J."/>
            <person name="Chaney K."/>
            <person name="Geib S.M."/>
            <person name="Fabrick J.A."/>
            <person name="Brent C.S."/>
            <person name="Walsh D."/>
            <person name="Lavine L.C."/>
        </authorList>
    </citation>
    <scope>NUCLEOTIDE SEQUENCE</scope>
</reference>
<evidence type="ECO:0000313" key="3">
    <source>
        <dbReference type="EMBL" id="JAG28414.1"/>
    </source>
</evidence>
<name>A0A0A9Y8C3_LYGHE</name>
<dbReference type="EMBL" id="GBHO01015190">
    <property type="protein sequence ID" value="JAG28414.1"/>
    <property type="molecule type" value="Transcribed_RNA"/>
</dbReference>
<protein>
    <submittedName>
        <fullName evidence="3">Urocanate hydratase</fullName>
    </submittedName>
</protein>
<evidence type="ECO:0000313" key="2">
    <source>
        <dbReference type="EMBL" id="JAG28411.1"/>
    </source>
</evidence>
<feature type="non-terminal residue" evidence="3">
    <location>
        <position position="1"/>
    </location>
</feature>
<evidence type="ECO:0000256" key="1">
    <source>
        <dbReference type="SAM" id="MobiDB-lite"/>
    </source>
</evidence>
<gene>
    <name evidence="3" type="primary">hutU_7</name>
    <name evidence="2" type="synonym">hutU_6</name>
    <name evidence="2" type="ORF">CM83_46805</name>
    <name evidence="3" type="ORF">CM83_46808</name>
</gene>
<reference evidence="3" key="2">
    <citation type="submission" date="2014-07" db="EMBL/GenBank/DDBJ databases">
        <authorList>
            <person name="Hull J."/>
        </authorList>
    </citation>
    <scope>NUCLEOTIDE SEQUENCE</scope>
</reference>
<dbReference type="EMBL" id="GBHO01015193">
    <property type="protein sequence ID" value="JAG28411.1"/>
    <property type="molecule type" value="Transcribed_RNA"/>
</dbReference>
<dbReference type="AlphaFoldDB" id="A0A0A9Y8C3"/>
<organism evidence="3">
    <name type="scientific">Lygus hesperus</name>
    <name type="common">Western plant bug</name>
    <dbReference type="NCBI Taxonomy" id="30085"/>
    <lineage>
        <taxon>Eukaryota</taxon>
        <taxon>Metazoa</taxon>
        <taxon>Ecdysozoa</taxon>
        <taxon>Arthropoda</taxon>
        <taxon>Hexapoda</taxon>
        <taxon>Insecta</taxon>
        <taxon>Pterygota</taxon>
        <taxon>Neoptera</taxon>
        <taxon>Paraneoptera</taxon>
        <taxon>Hemiptera</taxon>
        <taxon>Heteroptera</taxon>
        <taxon>Panheteroptera</taxon>
        <taxon>Cimicomorpha</taxon>
        <taxon>Miridae</taxon>
        <taxon>Mirini</taxon>
        <taxon>Lygus</taxon>
    </lineage>
</organism>